<evidence type="ECO:0000256" key="1">
    <source>
        <dbReference type="ARBA" id="ARBA00004167"/>
    </source>
</evidence>
<evidence type="ECO:0000313" key="7">
    <source>
        <dbReference type="EMBL" id="TFK48324.1"/>
    </source>
</evidence>
<proteinExistence type="predicted"/>
<evidence type="ECO:0000256" key="6">
    <source>
        <dbReference type="SAM" id="Phobius"/>
    </source>
</evidence>
<evidence type="ECO:0000256" key="2">
    <source>
        <dbReference type="ARBA" id="ARBA00022692"/>
    </source>
</evidence>
<dbReference type="PANTHER" id="PTHR15549">
    <property type="entry name" value="PAIRED IMMUNOGLOBULIN-LIKE TYPE 2 RECEPTOR"/>
    <property type="match status" value="1"/>
</dbReference>
<name>A0A5C3MSF4_9AGAM</name>
<dbReference type="InterPro" id="IPR051694">
    <property type="entry name" value="Immunoregulatory_rcpt-like"/>
</dbReference>
<feature type="compositionally biased region" description="Polar residues" evidence="5">
    <location>
        <begin position="1"/>
        <end position="29"/>
    </location>
</feature>
<evidence type="ECO:0000313" key="8">
    <source>
        <dbReference type="Proteomes" id="UP000305948"/>
    </source>
</evidence>
<feature type="region of interest" description="Disordered" evidence="5">
    <location>
        <begin position="170"/>
        <end position="216"/>
    </location>
</feature>
<dbReference type="AlphaFoldDB" id="A0A5C3MSF4"/>
<protein>
    <recommendedName>
        <fullName evidence="9">Mid2 domain-containing protein</fullName>
    </recommendedName>
</protein>
<accession>A0A5C3MSF4</accession>
<keyword evidence="3 6" id="KW-1133">Transmembrane helix</keyword>
<dbReference type="GO" id="GO:0016020">
    <property type="term" value="C:membrane"/>
    <property type="evidence" value="ECO:0007669"/>
    <property type="project" value="UniProtKB-SubCell"/>
</dbReference>
<evidence type="ECO:0000256" key="4">
    <source>
        <dbReference type="ARBA" id="ARBA00023136"/>
    </source>
</evidence>
<dbReference type="Proteomes" id="UP000305948">
    <property type="component" value="Unassembled WGS sequence"/>
</dbReference>
<feature type="region of interest" description="Disordered" evidence="5">
    <location>
        <begin position="1"/>
        <end position="76"/>
    </location>
</feature>
<feature type="compositionally biased region" description="Basic and acidic residues" evidence="5">
    <location>
        <begin position="179"/>
        <end position="204"/>
    </location>
</feature>
<evidence type="ECO:0000256" key="3">
    <source>
        <dbReference type="ARBA" id="ARBA00022989"/>
    </source>
</evidence>
<dbReference type="GO" id="GO:0071944">
    <property type="term" value="C:cell periphery"/>
    <property type="evidence" value="ECO:0007669"/>
    <property type="project" value="UniProtKB-ARBA"/>
</dbReference>
<keyword evidence="2 6" id="KW-0812">Transmembrane</keyword>
<feature type="compositionally biased region" description="Low complexity" evidence="5">
    <location>
        <begin position="38"/>
        <end position="76"/>
    </location>
</feature>
<organism evidence="7 8">
    <name type="scientific">Heliocybe sulcata</name>
    <dbReference type="NCBI Taxonomy" id="5364"/>
    <lineage>
        <taxon>Eukaryota</taxon>
        <taxon>Fungi</taxon>
        <taxon>Dikarya</taxon>
        <taxon>Basidiomycota</taxon>
        <taxon>Agaricomycotina</taxon>
        <taxon>Agaricomycetes</taxon>
        <taxon>Gloeophyllales</taxon>
        <taxon>Gloeophyllaceae</taxon>
        <taxon>Heliocybe</taxon>
    </lineage>
</organism>
<sequence>MSTTFNISPAQTAPGRNTSNPLTETNPNATHARAAVAPSTIPSSSSTLSETSSPTLVHLSTPTTATAPPTAHPSLSSELQSRHCNIGAIIGGTVGGLLLLAAAVLCVFLVRRRRKRHGPEGAQLLGVDSQGSGLAGITVHYANQEEPRAQGLDETPPESILQHVLFTDTSEESSLNVEQTDHVVSEKDSSSTTSHRESLAHAESRNSQLWEPAPGGREEELFRRVQEQESYLHSLKSKMSQISLSSQVDQSSNDSHRAAAALQRMSSIRDEIRRLRIELLLLHSSLPSGFGAESDSSSCMTSVQQRS</sequence>
<dbReference type="EMBL" id="ML213520">
    <property type="protein sequence ID" value="TFK48324.1"/>
    <property type="molecule type" value="Genomic_DNA"/>
</dbReference>
<gene>
    <name evidence="7" type="ORF">OE88DRAFT_1664841</name>
</gene>
<keyword evidence="8" id="KW-1185">Reference proteome</keyword>
<feature type="transmembrane region" description="Helical" evidence="6">
    <location>
        <begin position="86"/>
        <end position="110"/>
    </location>
</feature>
<keyword evidence="4 6" id="KW-0472">Membrane</keyword>
<reference evidence="7 8" key="1">
    <citation type="journal article" date="2019" name="Nat. Ecol. Evol.">
        <title>Megaphylogeny resolves global patterns of mushroom evolution.</title>
        <authorList>
            <person name="Varga T."/>
            <person name="Krizsan K."/>
            <person name="Foldi C."/>
            <person name="Dima B."/>
            <person name="Sanchez-Garcia M."/>
            <person name="Sanchez-Ramirez S."/>
            <person name="Szollosi G.J."/>
            <person name="Szarkandi J.G."/>
            <person name="Papp V."/>
            <person name="Albert L."/>
            <person name="Andreopoulos W."/>
            <person name="Angelini C."/>
            <person name="Antonin V."/>
            <person name="Barry K.W."/>
            <person name="Bougher N.L."/>
            <person name="Buchanan P."/>
            <person name="Buyck B."/>
            <person name="Bense V."/>
            <person name="Catcheside P."/>
            <person name="Chovatia M."/>
            <person name="Cooper J."/>
            <person name="Damon W."/>
            <person name="Desjardin D."/>
            <person name="Finy P."/>
            <person name="Geml J."/>
            <person name="Haridas S."/>
            <person name="Hughes K."/>
            <person name="Justo A."/>
            <person name="Karasinski D."/>
            <person name="Kautmanova I."/>
            <person name="Kiss B."/>
            <person name="Kocsube S."/>
            <person name="Kotiranta H."/>
            <person name="LaButti K.M."/>
            <person name="Lechner B.E."/>
            <person name="Liimatainen K."/>
            <person name="Lipzen A."/>
            <person name="Lukacs Z."/>
            <person name="Mihaltcheva S."/>
            <person name="Morgado L.N."/>
            <person name="Niskanen T."/>
            <person name="Noordeloos M.E."/>
            <person name="Ohm R.A."/>
            <person name="Ortiz-Santana B."/>
            <person name="Ovrebo C."/>
            <person name="Racz N."/>
            <person name="Riley R."/>
            <person name="Savchenko A."/>
            <person name="Shiryaev A."/>
            <person name="Soop K."/>
            <person name="Spirin V."/>
            <person name="Szebenyi C."/>
            <person name="Tomsovsky M."/>
            <person name="Tulloss R.E."/>
            <person name="Uehling J."/>
            <person name="Grigoriev I.V."/>
            <person name="Vagvolgyi C."/>
            <person name="Papp T."/>
            <person name="Martin F.M."/>
            <person name="Miettinen O."/>
            <person name="Hibbett D.S."/>
            <person name="Nagy L.G."/>
        </authorList>
    </citation>
    <scope>NUCLEOTIDE SEQUENCE [LARGE SCALE GENOMIC DNA]</scope>
    <source>
        <strain evidence="7 8">OMC1185</strain>
    </source>
</reference>
<evidence type="ECO:0008006" key="9">
    <source>
        <dbReference type="Google" id="ProtNLM"/>
    </source>
</evidence>
<evidence type="ECO:0000256" key="5">
    <source>
        <dbReference type="SAM" id="MobiDB-lite"/>
    </source>
</evidence>
<comment type="subcellular location">
    <subcellularLocation>
        <location evidence="1">Membrane</location>
        <topology evidence="1">Single-pass membrane protein</topology>
    </subcellularLocation>
</comment>